<feature type="compositionally biased region" description="Low complexity" evidence="1">
    <location>
        <begin position="173"/>
        <end position="183"/>
    </location>
</feature>
<organism evidence="2 3">
    <name type="scientific">Coemansia biformis</name>
    <dbReference type="NCBI Taxonomy" id="1286918"/>
    <lineage>
        <taxon>Eukaryota</taxon>
        <taxon>Fungi</taxon>
        <taxon>Fungi incertae sedis</taxon>
        <taxon>Zoopagomycota</taxon>
        <taxon>Kickxellomycotina</taxon>
        <taxon>Kickxellomycetes</taxon>
        <taxon>Kickxellales</taxon>
        <taxon>Kickxellaceae</taxon>
        <taxon>Coemansia</taxon>
    </lineage>
</organism>
<feature type="non-terminal residue" evidence="2">
    <location>
        <position position="330"/>
    </location>
</feature>
<comment type="caution">
    <text evidence="2">The sequence shown here is derived from an EMBL/GenBank/DDBJ whole genome shotgun (WGS) entry which is preliminary data.</text>
</comment>
<protein>
    <submittedName>
        <fullName evidence="2">Uncharacterized protein</fullName>
    </submittedName>
</protein>
<dbReference type="OrthoDB" id="509821at2759"/>
<feature type="region of interest" description="Disordered" evidence="1">
    <location>
        <begin position="130"/>
        <end position="190"/>
    </location>
</feature>
<reference evidence="2" key="1">
    <citation type="submission" date="2022-07" db="EMBL/GenBank/DDBJ databases">
        <title>Phylogenomic reconstructions and comparative analyses of Kickxellomycotina fungi.</title>
        <authorList>
            <person name="Reynolds N.K."/>
            <person name="Stajich J.E."/>
            <person name="Barry K."/>
            <person name="Grigoriev I.V."/>
            <person name="Crous P."/>
            <person name="Smith M.E."/>
        </authorList>
    </citation>
    <scope>NUCLEOTIDE SEQUENCE</scope>
    <source>
        <strain evidence="2">BCRC 34381</strain>
    </source>
</reference>
<dbReference type="PANTHER" id="PTHR28003">
    <property type="entry name" value="NUCLEOPORIN POM34"/>
    <property type="match status" value="1"/>
</dbReference>
<evidence type="ECO:0000313" key="3">
    <source>
        <dbReference type="Proteomes" id="UP001143981"/>
    </source>
</evidence>
<feature type="region of interest" description="Disordered" evidence="1">
    <location>
        <begin position="296"/>
        <end position="330"/>
    </location>
</feature>
<proteinExistence type="predicted"/>
<dbReference type="GO" id="GO:0030474">
    <property type="term" value="P:spindle pole body duplication"/>
    <property type="evidence" value="ECO:0007669"/>
    <property type="project" value="TreeGrafter"/>
</dbReference>
<accession>A0A9W7XSD4</accession>
<dbReference type="Proteomes" id="UP001143981">
    <property type="component" value="Unassembled WGS sequence"/>
</dbReference>
<gene>
    <name evidence="2" type="ORF">LPJ61_007108</name>
</gene>
<sequence>AQHGPGAEPQTPSKAFTPKGKWTNPEAQRVLDDRATHLNDQQSTMRLRWNVASLIVLAWCSQTGVYQQVKSVGMVAGIPLYVWSSLEWLGLAVLVYNIGEAVWYLLQPKNQYTDLAMTSGQRLRMGLDSRAKSMAKGAPSSAPKMTPSKASAGRHTPGSVTDLESRRRTPVKGAGPTTPTGATSRQLRSPVSRTAGAGQLDYSAQDDLLTLTQVLNKVPGASRLTDNVQETPTRAGAGDEYMLGSPSGASLLGGYSLATPRLPMGRHGLNDIAATPMQQHLRGQPTIGLYQTATPARLAGGGEGTKGLSKDRSTGETDYFEPHEVLEKYG</sequence>
<feature type="compositionally biased region" description="Basic and acidic residues" evidence="1">
    <location>
        <begin position="308"/>
        <end position="330"/>
    </location>
</feature>
<feature type="non-terminal residue" evidence="2">
    <location>
        <position position="1"/>
    </location>
</feature>
<dbReference type="GO" id="GO:0005640">
    <property type="term" value="C:nuclear outer membrane"/>
    <property type="evidence" value="ECO:0007669"/>
    <property type="project" value="TreeGrafter"/>
</dbReference>
<dbReference type="PANTHER" id="PTHR28003:SF1">
    <property type="entry name" value="NUCLEOPORIN POM34"/>
    <property type="match status" value="1"/>
</dbReference>
<dbReference type="GO" id="GO:0006606">
    <property type="term" value="P:protein import into nucleus"/>
    <property type="evidence" value="ECO:0007669"/>
    <property type="project" value="TreeGrafter"/>
</dbReference>
<keyword evidence="3" id="KW-1185">Reference proteome</keyword>
<dbReference type="EMBL" id="JANBOI010004345">
    <property type="protein sequence ID" value="KAJ1717858.1"/>
    <property type="molecule type" value="Genomic_DNA"/>
</dbReference>
<feature type="region of interest" description="Disordered" evidence="1">
    <location>
        <begin position="1"/>
        <end position="22"/>
    </location>
</feature>
<name>A0A9W7XSD4_9FUNG</name>
<dbReference type="GO" id="GO:0070762">
    <property type="term" value="C:nuclear pore transmembrane ring"/>
    <property type="evidence" value="ECO:0007669"/>
    <property type="project" value="TreeGrafter"/>
</dbReference>
<dbReference type="AlphaFoldDB" id="A0A9W7XSD4"/>
<dbReference type="InterPro" id="IPR012578">
    <property type="entry name" value="Nucl_pore_cmplx"/>
</dbReference>
<evidence type="ECO:0000313" key="2">
    <source>
        <dbReference type="EMBL" id="KAJ1717858.1"/>
    </source>
</evidence>
<evidence type="ECO:0000256" key="1">
    <source>
        <dbReference type="SAM" id="MobiDB-lite"/>
    </source>
</evidence>